<proteinExistence type="predicted"/>
<feature type="region of interest" description="Disordered" evidence="1">
    <location>
        <begin position="458"/>
        <end position="484"/>
    </location>
</feature>
<protein>
    <recommendedName>
        <fullName evidence="2">CCHC-type domain-containing protein</fullName>
    </recommendedName>
</protein>
<reference evidence="3 4" key="2">
    <citation type="journal article" date="2019" name="G3 (Bethesda)">
        <title>Hybrid Assembly of the Genome of the Entomopathogenic Nematode Steinernema carpocapsae Identifies the X-Chromosome.</title>
        <authorList>
            <person name="Serra L."/>
            <person name="Macchietto M."/>
            <person name="Macias-Munoz A."/>
            <person name="McGill C.J."/>
            <person name="Rodriguez I.M."/>
            <person name="Rodriguez B."/>
            <person name="Murad R."/>
            <person name="Mortazavi A."/>
        </authorList>
    </citation>
    <scope>NUCLEOTIDE SEQUENCE [LARGE SCALE GENOMIC DNA]</scope>
    <source>
        <strain evidence="3 4">ALL</strain>
    </source>
</reference>
<dbReference type="Pfam" id="PF03564">
    <property type="entry name" value="DUF1759"/>
    <property type="match status" value="1"/>
</dbReference>
<evidence type="ECO:0000256" key="1">
    <source>
        <dbReference type="SAM" id="MobiDB-lite"/>
    </source>
</evidence>
<accession>A0A4U5MVP4</accession>
<dbReference type="OrthoDB" id="5864015at2759"/>
<dbReference type="Proteomes" id="UP000298663">
    <property type="component" value="Unassembled WGS sequence"/>
</dbReference>
<evidence type="ECO:0000313" key="4">
    <source>
        <dbReference type="Proteomes" id="UP000298663"/>
    </source>
</evidence>
<feature type="domain" description="CCHC-type" evidence="2">
    <location>
        <begin position="384"/>
        <end position="400"/>
    </location>
</feature>
<dbReference type="GO" id="GO:0003676">
    <property type="term" value="F:nucleic acid binding"/>
    <property type="evidence" value="ECO:0007669"/>
    <property type="project" value="InterPro"/>
</dbReference>
<evidence type="ECO:0000313" key="3">
    <source>
        <dbReference type="EMBL" id="TKR73919.1"/>
    </source>
</evidence>
<dbReference type="InterPro" id="IPR005312">
    <property type="entry name" value="DUF1759"/>
</dbReference>
<dbReference type="InterPro" id="IPR001878">
    <property type="entry name" value="Znf_CCHC"/>
</dbReference>
<dbReference type="PANTHER" id="PTHR47331">
    <property type="entry name" value="PHD-TYPE DOMAIN-CONTAINING PROTEIN"/>
    <property type="match status" value="1"/>
</dbReference>
<comment type="caution">
    <text evidence="3">The sequence shown here is derived from an EMBL/GenBank/DDBJ whole genome shotgun (WGS) entry which is preliminary data.</text>
</comment>
<keyword evidence="4" id="KW-1185">Reference proteome</keyword>
<dbReference type="GO" id="GO:0008270">
    <property type="term" value="F:zinc ion binding"/>
    <property type="evidence" value="ECO:0007669"/>
    <property type="project" value="InterPro"/>
</dbReference>
<organism evidence="3 4">
    <name type="scientific">Steinernema carpocapsae</name>
    <name type="common">Entomopathogenic nematode</name>
    <dbReference type="NCBI Taxonomy" id="34508"/>
    <lineage>
        <taxon>Eukaryota</taxon>
        <taxon>Metazoa</taxon>
        <taxon>Ecdysozoa</taxon>
        <taxon>Nematoda</taxon>
        <taxon>Chromadorea</taxon>
        <taxon>Rhabditida</taxon>
        <taxon>Tylenchina</taxon>
        <taxon>Panagrolaimomorpha</taxon>
        <taxon>Strongyloidoidea</taxon>
        <taxon>Steinernematidae</taxon>
        <taxon>Steinernema</taxon>
    </lineage>
</organism>
<sequence length="587" mass="66039">MTSYVTQTRAGLDLVSKQVDSHMDRVQQVIDQAEAMPAELRKKIELCTDKIAALTPSRVKSLESLKTMWKKKFNDYEKAVKALPEDAEATSEDEEWKTRSSDFAMRMTELEMLIFQANEYVNDWNEKLAQFRSAQVADQDANVTNMTMNQTGLANLSTSFAERVDGPPVPVFNGDPVEWPNWITLYDEVVHSQPLTNVVKFNKLLKVVAGEARDVVNRYIVCGENYQFAYDRLKQQYADPAKLEMELHRKLVHLRSPRMEVKELRKFSNQVAAIFSQMNATAANTGNVHLAQTILSKLPMQAKQRIAGSLTYATMHRVQTVIDKLDDIVNQMDVCNFTMEMTSSYNNGGSVTSRNQTLNNWAGRRYETEGPFYRSPRQAPNVETCVYCKQPDHNCQNCSECPNKASREAVLRNEKRCFNCLGQGHMLTACRNDGCRRCNRKHHPSLCRHGFSSEGGFPASGSSSAQGRPRSSRQSLEPVLSGGNSQRIQRSFCTAVEQVKQSQSPLKIGRILTATVQVFNEDRKVYEPLGVVLDTASEISLITESAVRKLGLKKRGQHFASIQGVDEVELALAGRFEARRLGASRQG</sequence>
<reference evidence="3 4" key="1">
    <citation type="journal article" date="2015" name="Genome Biol.">
        <title>Comparative genomics of Steinernema reveals deeply conserved gene regulatory networks.</title>
        <authorList>
            <person name="Dillman A.R."/>
            <person name="Macchietto M."/>
            <person name="Porter C.F."/>
            <person name="Rogers A."/>
            <person name="Williams B."/>
            <person name="Antoshechkin I."/>
            <person name="Lee M.M."/>
            <person name="Goodwin Z."/>
            <person name="Lu X."/>
            <person name="Lewis E.E."/>
            <person name="Goodrich-Blair H."/>
            <person name="Stock S.P."/>
            <person name="Adams B.J."/>
            <person name="Sternberg P.W."/>
            <person name="Mortazavi A."/>
        </authorList>
    </citation>
    <scope>NUCLEOTIDE SEQUENCE [LARGE SCALE GENOMIC DNA]</scope>
    <source>
        <strain evidence="3 4">ALL</strain>
    </source>
</reference>
<evidence type="ECO:0000259" key="2">
    <source>
        <dbReference type="SMART" id="SM00343"/>
    </source>
</evidence>
<dbReference type="AlphaFoldDB" id="A0A4U5MVP4"/>
<dbReference type="SMART" id="SM00343">
    <property type="entry name" value="ZnF_C2HC"/>
    <property type="match status" value="2"/>
</dbReference>
<dbReference type="EMBL" id="AZBU02000006">
    <property type="protein sequence ID" value="TKR73919.1"/>
    <property type="molecule type" value="Genomic_DNA"/>
</dbReference>
<dbReference type="STRING" id="34508.A0A4U5MVP4"/>
<name>A0A4U5MVP4_STECR</name>
<gene>
    <name evidence="3" type="ORF">L596_021164</name>
</gene>
<feature type="domain" description="CCHC-type" evidence="2">
    <location>
        <begin position="416"/>
        <end position="432"/>
    </location>
</feature>
<dbReference type="PANTHER" id="PTHR47331:SF5">
    <property type="entry name" value="RIBONUCLEASE H"/>
    <property type="match status" value="1"/>
</dbReference>